<proteinExistence type="predicted"/>
<dbReference type="Gene3D" id="1.10.1060.10">
    <property type="entry name" value="Alpha-helical ferredoxin"/>
    <property type="match status" value="1"/>
</dbReference>
<feature type="transmembrane region" description="Helical" evidence="7">
    <location>
        <begin position="54"/>
        <end position="72"/>
    </location>
</feature>
<evidence type="ECO:0000256" key="5">
    <source>
        <dbReference type="ARBA" id="ARBA00023004"/>
    </source>
</evidence>
<dbReference type="GO" id="GO:0051539">
    <property type="term" value="F:4 iron, 4 sulfur cluster binding"/>
    <property type="evidence" value="ECO:0007669"/>
    <property type="project" value="UniProtKB-KW"/>
</dbReference>
<comment type="caution">
    <text evidence="9">The sequence shown here is derived from an EMBL/GenBank/DDBJ whole genome shotgun (WGS) entry which is preliminary data.</text>
</comment>
<dbReference type="PROSITE" id="PS51379">
    <property type="entry name" value="4FE4S_FER_2"/>
    <property type="match status" value="1"/>
</dbReference>
<dbReference type="InterPro" id="IPR017896">
    <property type="entry name" value="4Fe4S_Fe-S-bd"/>
</dbReference>
<keyword evidence="6" id="KW-0411">Iron-sulfur</keyword>
<feature type="transmembrane region" description="Helical" evidence="7">
    <location>
        <begin position="214"/>
        <end position="233"/>
    </location>
</feature>
<evidence type="ECO:0000256" key="4">
    <source>
        <dbReference type="ARBA" id="ARBA00022982"/>
    </source>
</evidence>
<dbReference type="PANTHER" id="PTHR30176:SF3">
    <property type="entry name" value="FERREDOXIN-TYPE PROTEIN NAPH"/>
    <property type="match status" value="1"/>
</dbReference>
<evidence type="ECO:0000256" key="1">
    <source>
        <dbReference type="ARBA" id="ARBA00022448"/>
    </source>
</evidence>
<dbReference type="NCBIfam" id="TIGR02745">
    <property type="entry name" value="ccoG_rdxA_fixG"/>
    <property type="match status" value="1"/>
</dbReference>
<feature type="transmembrane region" description="Helical" evidence="7">
    <location>
        <begin position="180"/>
        <end position="198"/>
    </location>
</feature>
<evidence type="ECO:0000313" key="9">
    <source>
        <dbReference type="EMBL" id="CDM60037.1"/>
    </source>
</evidence>
<keyword evidence="1" id="KW-0813">Transport</keyword>
<dbReference type="SUPFAM" id="SSF54862">
    <property type="entry name" value="4Fe-4S ferredoxins"/>
    <property type="match status" value="1"/>
</dbReference>
<evidence type="ECO:0000256" key="7">
    <source>
        <dbReference type="SAM" id="Phobius"/>
    </source>
</evidence>
<gene>
    <name evidence="9" type="primary">fixG</name>
    <name evidence="9" type="ORF">LPU83_pLPU83b_0037</name>
</gene>
<dbReference type="InterPro" id="IPR009051">
    <property type="entry name" value="Helical_ferredxn"/>
</dbReference>
<evidence type="ECO:0000256" key="6">
    <source>
        <dbReference type="ARBA" id="ARBA00023014"/>
    </source>
</evidence>
<dbReference type="Pfam" id="PF12801">
    <property type="entry name" value="Fer4_5"/>
    <property type="match status" value="1"/>
</dbReference>
<name>W6RFL5_9HYPH</name>
<keyword evidence="2" id="KW-0004">4Fe-4S</keyword>
<dbReference type="InterPro" id="IPR014116">
    <property type="entry name" value="Cyt_c_oxidase_cbb3_FixG"/>
</dbReference>
<organism evidence="9 10">
    <name type="scientific">Rhizobium favelukesii</name>
    <dbReference type="NCBI Taxonomy" id="348824"/>
    <lineage>
        <taxon>Bacteria</taxon>
        <taxon>Pseudomonadati</taxon>
        <taxon>Pseudomonadota</taxon>
        <taxon>Alphaproteobacteria</taxon>
        <taxon>Hyphomicrobiales</taxon>
        <taxon>Rhizobiaceae</taxon>
        <taxon>Rhizobium/Agrobacterium group</taxon>
        <taxon>Rhizobium</taxon>
    </lineage>
</organism>
<dbReference type="InterPro" id="IPR017900">
    <property type="entry name" value="4Fe4S_Fe_S_CS"/>
</dbReference>
<reference evidence="9" key="1">
    <citation type="submission" date="2013-11" db="EMBL/GenBank/DDBJ databases">
        <title>Draft genome sequence of the broad-host-range Rhizobium sp. LPU83 strain, a member of the low-genetic diversity Oregon-like Rhizobium sp. group.</title>
        <authorList>
            <person name="Wibberg D."/>
            <person name="Puehler A."/>
            <person name="Schlueter A."/>
        </authorList>
    </citation>
    <scope>NUCLEOTIDE SEQUENCE [LARGE SCALE GENOMIC DNA]</scope>
    <source>
        <strain evidence="9">LPU83</strain>
        <plasmid evidence="9">pLPU83b</plasmid>
    </source>
</reference>
<feature type="transmembrane region" description="Helical" evidence="7">
    <location>
        <begin position="106"/>
        <end position="127"/>
    </location>
</feature>
<dbReference type="GO" id="GO:0005886">
    <property type="term" value="C:plasma membrane"/>
    <property type="evidence" value="ECO:0007669"/>
    <property type="project" value="TreeGrafter"/>
</dbReference>
<dbReference type="InterPro" id="IPR032879">
    <property type="entry name" value="FixG_C"/>
</dbReference>
<keyword evidence="9" id="KW-0614">Plasmid</keyword>
<evidence type="ECO:0000256" key="2">
    <source>
        <dbReference type="ARBA" id="ARBA00022485"/>
    </source>
</evidence>
<dbReference type="AlphaFoldDB" id="W6RFL5"/>
<geneLocation type="plasmid" evidence="9">
    <name>pLPU83b</name>
</geneLocation>
<accession>W6RFL5</accession>
<feature type="domain" description="4Fe-4S ferredoxin-type" evidence="8">
    <location>
        <begin position="275"/>
        <end position="306"/>
    </location>
</feature>
<keyword evidence="4" id="KW-0249">Electron transport</keyword>
<dbReference type="PROSITE" id="PS00198">
    <property type="entry name" value="4FE4S_FER_1"/>
    <property type="match status" value="1"/>
</dbReference>
<sequence length="527" mass="58800">MLTMNLYTTPGPRDTNTVEHRQVEPVNAAHNRQPLYAARKKVFPKRAEGRFRRFKWMVMLITLGIYYLSPWLRWDRGPFAPDQAILIDLSSRRFFFFFIEIWPQEFFYVAGLLVMAGFGLFLVTSAVGRAWCGYACPQTVWVDLFLVIERAIEGDRNARIKLDNAPWSTGKLLKRVAKHAIWLGIGAATGGAWIFYFADAPTLALSFLTGQAPAVAYATVATLAATTYVLGGLMREQVCTYMCPWPRIQGAMIDENSLVVTYNDWRGEPRSRHAKKAVLSGQAVGDCVDCNACVAVCPMGIDIRDGQQMECITCALCIDACDGVMDKLNKPRGLIAYATLSEYAANMALATDNGKTGVQPQRVRDDGNFIAAIRHFNWRVIFRPRVVFYAAVWAAVGIGMLVHLALRERLDLNIVHDRNPQFVLESDGSIRNGYTLRILNMLPQPRPIALHLEGMDSATMRIPELSEEEGRQFMIDTKPDTAMALKVFVTSKNASSAVSEFLFVADDPVGTDRSVYKAAFNAPGARK</sequence>
<keyword evidence="3" id="KW-0479">Metal-binding</keyword>
<keyword evidence="7" id="KW-1133">Transmembrane helix</keyword>
<dbReference type="InterPro" id="IPR013783">
    <property type="entry name" value="Ig-like_fold"/>
</dbReference>
<dbReference type="Proteomes" id="UP000019443">
    <property type="component" value="Unassembled WGS sequence"/>
</dbReference>
<dbReference type="EMBL" id="CBYB010000005">
    <property type="protein sequence ID" value="CDM60037.1"/>
    <property type="molecule type" value="Genomic_DNA"/>
</dbReference>
<keyword evidence="10" id="KW-1185">Reference proteome</keyword>
<feature type="transmembrane region" description="Helical" evidence="7">
    <location>
        <begin position="386"/>
        <end position="406"/>
    </location>
</feature>
<keyword evidence="7" id="KW-0812">Transmembrane</keyword>
<protein>
    <submittedName>
        <fullName evidence="9">Nitrogen fixation protein FixG</fullName>
    </submittedName>
</protein>
<dbReference type="Gene3D" id="2.60.40.10">
    <property type="entry name" value="Immunoglobulins"/>
    <property type="match status" value="1"/>
</dbReference>
<keyword evidence="5" id="KW-0408">Iron</keyword>
<dbReference type="GO" id="GO:0046872">
    <property type="term" value="F:metal ion binding"/>
    <property type="evidence" value="ECO:0007669"/>
    <property type="project" value="UniProtKB-KW"/>
</dbReference>
<evidence type="ECO:0000256" key="3">
    <source>
        <dbReference type="ARBA" id="ARBA00022723"/>
    </source>
</evidence>
<dbReference type="Pfam" id="PF13746">
    <property type="entry name" value="Fer4_18"/>
    <property type="match status" value="1"/>
</dbReference>
<evidence type="ECO:0000259" key="8">
    <source>
        <dbReference type="PROSITE" id="PS51379"/>
    </source>
</evidence>
<keyword evidence="7" id="KW-0472">Membrane</keyword>
<dbReference type="PANTHER" id="PTHR30176">
    <property type="entry name" value="FERREDOXIN-TYPE PROTEIN NAPH"/>
    <property type="match status" value="1"/>
</dbReference>
<dbReference type="Pfam" id="PF11614">
    <property type="entry name" value="FixG_C"/>
    <property type="match status" value="1"/>
</dbReference>
<dbReference type="InterPro" id="IPR051684">
    <property type="entry name" value="Electron_Trans/Redox"/>
</dbReference>
<evidence type="ECO:0000313" key="10">
    <source>
        <dbReference type="Proteomes" id="UP000019443"/>
    </source>
</evidence>